<dbReference type="InterPro" id="IPR036866">
    <property type="entry name" value="RibonucZ/Hydroxyglut_hydro"/>
</dbReference>
<feature type="domain" description="Metallo-beta-lactamase" evidence="1">
    <location>
        <begin position="21"/>
        <end position="207"/>
    </location>
</feature>
<dbReference type="AlphaFoldDB" id="A0A6P0H5V7"/>
<dbReference type="EMBL" id="JAAGWB010000018">
    <property type="protein sequence ID" value="NEN51091.1"/>
    <property type="molecule type" value="Genomic_DNA"/>
</dbReference>
<reference evidence="2 3" key="1">
    <citation type="submission" date="2020-02" db="EMBL/GenBank/DDBJ databases">
        <title>The WGS of Modestobacter muralis DSM 100205.</title>
        <authorList>
            <person name="Jiang Z."/>
        </authorList>
    </citation>
    <scope>NUCLEOTIDE SEQUENCE [LARGE SCALE GENOMIC DNA]</scope>
    <source>
        <strain evidence="2 3">DSM 100205</strain>
    </source>
</reference>
<dbReference type="Pfam" id="PF00753">
    <property type="entry name" value="Lactamase_B"/>
    <property type="match status" value="1"/>
</dbReference>
<proteinExistence type="predicted"/>
<evidence type="ECO:0000313" key="2">
    <source>
        <dbReference type="EMBL" id="NEN51091.1"/>
    </source>
</evidence>
<accession>A0A6P0H5V7</accession>
<dbReference type="InterPro" id="IPR001279">
    <property type="entry name" value="Metallo-B-lactamas"/>
</dbReference>
<comment type="caution">
    <text evidence="2">The sequence shown here is derived from an EMBL/GenBank/DDBJ whole genome shotgun (WGS) entry which is preliminary data.</text>
</comment>
<organism evidence="2 3">
    <name type="scientific">Modestobacter muralis</name>
    <dbReference type="NCBI Taxonomy" id="1608614"/>
    <lineage>
        <taxon>Bacteria</taxon>
        <taxon>Bacillati</taxon>
        <taxon>Actinomycetota</taxon>
        <taxon>Actinomycetes</taxon>
        <taxon>Geodermatophilales</taxon>
        <taxon>Geodermatophilaceae</taxon>
        <taxon>Modestobacter</taxon>
    </lineage>
</organism>
<dbReference type="SMART" id="SM00849">
    <property type="entry name" value="Lactamase_B"/>
    <property type="match status" value="1"/>
</dbReference>
<sequence>MTAGWREVGDRVFVRRHRELDLNCGLVVGDGACLVVDTRSHLGEGQALAEAVRSVTGHPWTVVNTHAHHDHSFGNAAFRPAAVWGTRRCAEGLDATGELQRADVVTGLRADGDPAAELVATAPIDTPDHLVDDAAVLDVGGRPVALRHLGRGHTDGDLVVAVDDAVFAGDLVEEGAPPAMEDAFPLEWPATLTALLAGVRGPVVPGHGAVVDAAFVAAQRDELARLARWLTDPGAPPAFDEHTRAVARTRVPVPD</sequence>
<evidence type="ECO:0000313" key="3">
    <source>
        <dbReference type="Proteomes" id="UP000471152"/>
    </source>
</evidence>
<dbReference type="CDD" id="cd16282">
    <property type="entry name" value="metallo-hydrolase-like_MBL-fold"/>
    <property type="match status" value="1"/>
</dbReference>
<dbReference type="Proteomes" id="UP000471152">
    <property type="component" value="Unassembled WGS sequence"/>
</dbReference>
<gene>
    <name evidence="2" type="ORF">G3R41_09080</name>
</gene>
<name>A0A6P0H5V7_9ACTN</name>
<evidence type="ECO:0000259" key="1">
    <source>
        <dbReference type="SMART" id="SM00849"/>
    </source>
</evidence>
<keyword evidence="2" id="KW-0378">Hydrolase</keyword>
<dbReference type="PANTHER" id="PTHR42951:SF4">
    <property type="entry name" value="ACYL-COENZYME A THIOESTERASE MBLAC2"/>
    <property type="match status" value="1"/>
</dbReference>
<dbReference type="PANTHER" id="PTHR42951">
    <property type="entry name" value="METALLO-BETA-LACTAMASE DOMAIN-CONTAINING"/>
    <property type="match status" value="1"/>
</dbReference>
<dbReference type="SUPFAM" id="SSF56281">
    <property type="entry name" value="Metallo-hydrolase/oxidoreductase"/>
    <property type="match status" value="1"/>
</dbReference>
<dbReference type="Gene3D" id="3.60.15.10">
    <property type="entry name" value="Ribonuclease Z/Hydroxyacylglutathione hydrolase-like"/>
    <property type="match status" value="1"/>
</dbReference>
<dbReference type="GO" id="GO:0016787">
    <property type="term" value="F:hydrolase activity"/>
    <property type="evidence" value="ECO:0007669"/>
    <property type="project" value="UniProtKB-KW"/>
</dbReference>
<dbReference type="InterPro" id="IPR050855">
    <property type="entry name" value="NDM-1-like"/>
</dbReference>
<protein>
    <submittedName>
        <fullName evidence="2">MBL fold metallo-hydrolase</fullName>
    </submittedName>
</protein>
<dbReference type="RefSeq" id="WP_163610783.1">
    <property type="nucleotide sequence ID" value="NZ_JAAGWB010000018.1"/>
</dbReference>